<dbReference type="OrthoDB" id="9770715at2"/>
<sequence>MPHLSAFFENVQLPTMPDVARELIATMHDDDIPFEKVRNAIARDPALTAKLIRLANSARFGLPRSVSSLDDAITMVGLNQVRTLALAACTVGLFKDAAGLDATAFWKESMATAGYAQWLARTLGTDVPQSWLAGFLVRLGEFVIAQKAPEQIPEIERLPHHAGGRWEREQALLGFTEAQVTAELARRWNFPEGIVRALDTAGDPLAATPFCRLGAILHVATLLAEIGLEEPMSASDTVRALPADLLSALQLDPGWVETHLPPVAGFVDTPIR</sequence>
<dbReference type="Proteomes" id="UP000199517">
    <property type="component" value="Unassembled WGS sequence"/>
</dbReference>
<keyword evidence="3" id="KW-1185">Reference proteome</keyword>
<dbReference type="PROSITE" id="PS51833">
    <property type="entry name" value="HDOD"/>
    <property type="match status" value="1"/>
</dbReference>
<dbReference type="RefSeq" id="WP_092948872.1">
    <property type="nucleotide sequence ID" value="NZ_FOMQ01000001.1"/>
</dbReference>
<organism evidence="2 3">
    <name type="scientific">Paracidovorax konjaci</name>
    <dbReference type="NCBI Taxonomy" id="32040"/>
    <lineage>
        <taxon>Bacteria</taxon>
        <taxon>Pseudomonadati</taxon>
        <taxon>Pseudomonadota</taxon>
        <taxon>Betaproteobacteria</taxon>
        <taxon>Burkholderiales</taxon>
        <taxon>Comamonadaceae</taxon>
        <taxon>Paracidovorax</taxon>
    </lineage>
</organism>
<dbReference type="PANTHER" id="PTHR33525">
    <property type="match status" value="1"/>
</dbReference>
<accession>A0A1I1RPM6</accession>
<dbReference type="InterPro" id="IPR052340">
    <property type="entry name" value="RNase_Y/CdgJ"/>
</dbReference>
<proteinExistence type="predicted"/>
<reference evidence="3" key="1">
    <citation type="submission" date="2016-10" db="EMBL/GenBank/DDBJ databases">
        <authorList>
            <person name="Varghese N."/>
            <person name="Submissions S."/>
        </authorList>
    </citation>
    <scope>NUCLEOTIDE SEQUENCE [LARGE SCALE GENOMIC DNA]</scope>
    <source>
        <strain evidence="3">DSM 7481</strain>
    </source>
</reference>
<name>A0A1I1RPM6_9BURK</name>
<evidence type="ECO:0000259" key="1">
    <source>
        <dbReference type="PROSITE" id="PS51833"/>
    </source>
</evidence>
<dbReference type="Pfam" id="PF08668">
    <property type="entry name" value="HDOD"/>
    <property type="match status" value="1"/>
</dbReference>
<dbReference type="EMBL" id="FOMQ01000001">
    <property type="protein sequence ID" value="SFD34218.1"/>
    <property type="molecule type" value="Genomic_DNA"/>
</dbReference>
<dbReference type="PANTHER" id="PTHR33525:SF3">
    <property type="entry name" value="RIBONUCLEASE Y"/>
    <property type="match status" value="1"/>
</dbReference>
<evidence type="ECO:0000313" key="2">
    <source>
        <dbReference type="EMBL" id="SFD34218.1"/>
    </source>
</evidence>
<dbReference type="InterPro" id="IPR013976">
    <property type="entry name" value="HDOD"/>
</dbReference>
<gene>
    <name evidence="2" type="ORF">SAMN04489710_101169</name>
</gene>
<feature type="domain" description="HDOD" evidence="1">
    <location>
        <begin position="13"/>
        <end position="204"/>
    </location>
</feature>
<dbReference type="SUPFAM" id="SSF109604">
    <property type="entry name" value="HD-domain/PDEase-like"/>
    <property type="match status" value="1"/>
</dbReference>
<protein>
    <submittedName>
        <fullName evidence="2">HD-like signal output (HDOD) domain, no enzymatic activity</fullName>
    </submittedName>
</protein>
<dbReference type="AlphaFoldDB" id="A0A1I1RPM6"/>
<dbReference type="Gene3D" id="1.10.3210.10">
    <property type="entry name" value="Hypothetical protein af1432"/>
    <property type="match status" value="1"/>
</dbReference>
<dbReference type="STRING" id="32040.SAMN04489710_101169"/>
<evidence type="ECO:0000313" key="3">
    <source>
        <dbReference type="Proteomes" id="UP000199517"/>
    </source>
</evidence>